<comment type="caution">
    <text evidence="1">The sequence shown here is derived from an EMBL/GenBank/DDBJ whole genome shotgun (WGS) entry which is preliminary data.</text>
</comment>
<dbReference type="PIRSF" id="PIRSF011386">
    <property type="entry name" value="FixH"/>
    <property type="match status" value="1"/>
</dbReference>
<proteinExistence type="predicted"/>
<organism evidence="1 2">
    <name type="scientific">Mesorhizobium retamae</name>
    <dbReference type="NCBI Taxonomy" id="2912854"/>
    <lineage>
        <taxon>Bacteria</taxon>
        <taxon>Pseudomonadati</taxon>
        <taxon>Pseudomonadota</taxon>
        <taxon>Alphaproteobacteria</taxon>
        <taxon>Hyphomicrobiales</taxon>
        <taxon>Phyllobacteriaceae</taxon>
        <taxon>Mesorhizobium</taxon>
    </lineage>
</organism>
<dbReference type="EMBL" id="JAKREW010000012">
    <property type="protein sequence ID" value="MCG7506166.1"/>
    <property type="molecule type" value="Genomic_DNA"/>
</dbReference>
<reference evidence="1 2" key="1">
    <citation type="submission" date="2022-02" db="EMBL/GenBank/DDBJ databases">
        <title>Draft genome sequence of Mezorhizobium retamae strain IRAMC:0171 isolated from Retama raetam nodules.</title>
        <authorList>
            <person name="Bengaied R."/>
            <person name="Sbissi I."/>
            <person name="Huber K."/>
            <person name="Ghodbane F."/>
            <person name="Nouioui I."/>
            <person name="Tarhouni M."/>
            <person name="Gtari M."/>
        </authorList>
    </citation>
    <scope>NUCLEOTIDE SEQUENCE [LARGE SCALE GENOMIC DNA]</scope>
    <source>
        <strain evidence="1 2">IRAMC:0171</strain>
    </source>
</reference>
<dbReference type="Proteomes" id="UP001201701">
    <property type="component" value="Unassembled WGS sequence"/>
</dbReference>
<accession>A0ABS9QHC9</accession>
<keyword evidence="2" id="KW-1185">Reference proteome</keyword>
<dbReference type="Pfam" id="PF05751">
    <property type="entry name" value="FixH"/>
    <property type="match status" value="1"/>
</dbReference>
<sequence length="165" mass="18188">MTVRRRSTGEFTGRHMLIITLTFFGVIIAVNMTMATLARSSWTGLVVQNSYVASQQFNRKAEEGRAQAALHWQGRLTVADGVVRYTLLDAAGKPVLPTSVKVAFRHPASDAEDRTIELMPEPGGAFSARQAVRDGAWIVEVDADIGRTSPYRQVQRVFVRNGAIQ</sequence>
<name>A0ABS9QHC9_9HYPH</name>
<dbReference type="InterPro" id="IPR018037">
    <property type="entry name" value="FixH_proteobacterial"/>
</dbReference>
<gene>
    <name evidence="1" type="ORF">L4923_14165</name>
</gene>
<dbReference type="InterPro" id="IPR008620">
    <property type="entry name" value="FixH"/>
</dbReference>
<protein>
    <submittedName>
        <fullName evidence="1">FixH family protein</fullName>
    </submittedName>
</protein>
<evidence type="ECO:0000313" key="2">
    <source>
        <dbReference type="Proteomes" id="UP001201701"/>
    </source>
</evidence>
<dbReference type="RefSeq" id="WP_239366082.1">
    <property type="nucleotide sequence ID" value="NZ_JAKREW010000012.1"/>
</dbReference>
<evidence type="ECO:0000313" key="1">
    <source>
        <dbReference type="EMBL" id="MCG7506166.1"/>
    </source>
</evidence>